<reference evidence="10" key="3">
    <citation type="submission" date="2025-08" db="UniProtKB">
        <authorList>
            <consortium name="RefSeq"/>
        </authorList>
    </citation>
    <scope>IDENTIFICATION</scope>
    <source>
        <strain evidence="10">CBS 342.82</strain>
    </source>
</reference>
<sequence>MSSTNLSETSSGSVLGKHIDLDAQVIPDGGFRAWLVVFGAWCGLFCSLGWLNSIGTFQSYYQTTLLKGLPASTISWIPSLEIFFTFVMSPIIGCLYDHFGQRWVMLGGTFMHVLGLTMASLASDFPQILLAQGVCSALGICAVFQPCMASIPSWFKKRRGLAYGIVSSGTSLGGVVFPIMVSRLISSVGFAWSMRISGFLILSLLIISNMTVKPKTPPQAIPMTKALIARPFNEKSMVLLLTGFFFLTFGVFIPMNYIVIQAIDDGMNADLASYLPSLLNAASLLGRLSAGCASDLLGPFNVVAIACYIAGTLSLALWIPVSTHAGLFAFSVLFGFFSGAYIALAASMVVQLSPFQEIGYRTGLLFLAASISGLTASPIGGALLARDGGSYVGMQIFSGLTLIVGSSFVLGARLTNTGLSLFTKF</sequence>
<evidence type="ECO:0000256" key="2">
    <source>
        <dbReference type="ARBA" id="ARBA00006727"/>
    </source>
</evidence>
<accession>A0A6J3M809</accession>
<comment type="subcellular location">
    <subcellularLocation>
        <location evidence="1">Membrane</location>
        <topology evidence="1">Multi-pass membrane protein</topology>
    </subcellularLocation>
</comment>
<feature type="transmembrane region" description="Helical" evidence="7">
    <location>
        <begin position="187"/>
        <end position="207"/>
    </location>
</feature>
<dbReference type="InterPro" id="IPR020846">
    <property type="entry name" value="MFS_dom"/>
</dbReference>
<dbReference type="InterPro" id="IPR011701">
    <property type="entry name" value="MFS"/>
</dbReference>
<feature type="transmembrane region" description="Helical" evidence="7">
    <location>
        <begin position="364"/>
        <end position="385"/>
    </location>
</feature>
<proteinExistence type="inferred from homology"/>
<evidence type="ECO:0000256" key="5">
    <source>
        <dbReference type="ARBA" id="ARBA00022989"/>
    </source>
</evidence>
<evidence type="ECO:0000256" key="7">
    <source>
        <dbReference type="SAM" id="Phobius"/>
    </source>
</evidence>
<evidence type="ECO:0000313" key="9">
    <source>
        <dbReference type="Proteomes" id="UP000504637"/>
    </source>
</evidence>
<reference evidence="10" key="2">
    <citation type="submission" date="2020-04" db="EMBL/GenBank/DDBJ databases">
        <authorList>
            <consortium name="NCBI Genome Project"/>
        </authorList>
    </citation>
    <scope>NUCLEOTIDE SEQUENCE</scope>
    <source>
        <strain evidence="10">CBS 342.82</strain>
    </source>
</reference>
<feature type="transmembrane region" description="Helical" evidence="7">
    <location>
        <begin position="161"/>
        <end position="181"/>
    </location>
</feature>
<keyword evidence="9" id="KW-1185">Reference proteome</keyword>
<dbReference type="Pfam" id="PF07690">
    <property type="entry name" value="MFS_1"/>
    <property type="match status" value="1"/>
</dbReference>
<evidence type="ECO:0000256" key="4">
    <source>
        <dbReference type="ARBA" id="ARBA00022692"/>
    </source>
</evidence>
<keyword evidence="6 7" id="KW-0472">Membrane</keyword>
<dbReference type="GeneID" id="54360291"/>
<gene>
    <name evidence="10" type="ORF">K489DRAFT_353959</name>
</gene>
<feature type="transmembrane region" description="Helical" evidence="7">
    <location>
        <begin position="33"/>
        <end position="54"/>
    </location>
</feature>
<evidence type="ECO:0000259" key="8">
    <source>
        <dbReference type="PROSITE" id="PS50850"/>
    </source>
</evidence>
<dbReference type="PANTHER" id="PTHR11360:SF224">
    <property type="entry name" value="MAJOR FACILITATOR SUPERFAMILY (MFS) PROFILE DOMAIN-CONTAINING PROTEIN-RELATED"/>
    <property type="match status" value="1"/>
</dbReference>
<dbReference type="Gene3D" id="1.20.1250.20">
    <property type="entry name" value="MFS general substrate transporter like domains"/>
    <property type="match status" value="2"/>
</dbReference>
<keyword evidence="5 7" id="KW-1133">Transmembrane helix</keyword>
<feature type="transmembrane region" description="Helical" evidence="7">
    <location>
        <begin position="74"/>
        <end position="96"/>
    </location>
</feature>
<feature type="domain" description="Major facilitator superfamily (MFS) profile" evidence="8">
    <location>
        <begin position="1"/>
        <end position="425"/>
    </location>
</feature>
<dbReference type="Proteomes" id="UP000504637">
    <property type="component" value="Unplaced"/>
</dbReference>
<feature type="transmembrane region" description="Helical" evidence="7">
    <location>
        <begin position="391"/>
        <end position="412"/>
    </location>
</feature>
<evidence type="ECO:0000256" key="6">
    <source>
        <dbReference type="ARBA" id="ARBA00023136"/>
    </source>
</evidence>
<feature type="transmembrane region" description="Helical" evidence="7">
    <location>
        <begin position="103"/>
        <end position="122"/>
    </location>
</feature>
<evidence type="ECO:0000256" key="1">
    <source>
        <dbReference type="ARBA" id="ARBA00004141"/>
    </source>
</evidence>
<protein>
    <submittedName>
        <fullName evidence="10">Monocarboxylate permease</fullName>
    </submittedName>
</protein>
<comment type="similarity">
    <text evidence="2">Belongs to the major facilitator superfamily. Monocarboxylate porter (TC 2.A.1.13) family.</text>
</comment>
<name>A0A6J3M809_9PEZI</name>
<feature type="transmembrane region" description="Helical" evidence="7">
    <location>
        <begin position="238"/>
        <end position="259"/>
    </location>
</feature>
<dbReference type="InterPro" id="IPR050327">
    <property type="entry name" value="Proton-linked_MCT"/>
</dbReference>
<feature type="transmembrane region" description="Helical" evidence="7">
    <location>
        <begin position="128"/>
        <end position="149"/>
    </location>
</feature>
<reference evidence="10" key="1">
    <citation type="submission" date="2020-01" db="EMBL/GenBank/DDBJ databases">
        <authorList>
            <consortium name="DOE Joint Genome Institute"/>
            <person name="Haridas S."/>
            <person name="Albert R."/>
            <person name="Binder M."/>
            <person name="Bloem J."/>
            <person name="Labutti K."/>
            <person name="Salamov A."/>
            <person name="Andreopoulos B."/>
            <person name="Baker S.E."/>
            <person name="Barry K."/>
            <person name="Bills G."/>
            <person name="Bluhm B.H."/>
            <person name="Cannon C."/>
            <person name="Castanera R."/>
            <person name="Culley D.E."/>
            <person name="Daum C."/>
            <person name="Ezra D."/>
            <person name="Gonzalez J.B."/>
            <person name="Henrissat B."/>
            <person name="Kuo A."/>
            <person name="Liang C."/>
            <person name="Lipzen A."/>
            <person name="Lutzoni F."/>
            <person name="Magnuson J."/>
            <person name="Mondo S."/>
            <person name="Nolan M."/>
            <person name="Ohm R."/>
            <person name="Pangilinan J."/>
            <person name="Park H.-J."/>
            <person name="Ramirez L."/>
            <person name="Alfaro M."/>
            <person name="Sun H."/>
            <person name="Tritt A."/>
            <person name="Yoshinaga Y."/>
            <person name="Zwiers L.-H."/>
            <person name="Turgeon B.G."/>
            <person name="Goodwin S.B."/>
            <person name="Spatafora J.W."/>
            <person name="Crous P.W."/>
            <person name="Grigoriev I.V."/>
        </authorList>
    </citation>
    <scope>NUCLEOTIDE SEQUENCE</scope>
    <source>
        <strain evidence="10">CBS 342.82</strain>
    </source>
</reference>
<evidence type="ECO:0000313" key="10">
    <source>
        <dbReference type="RefSeq" id="XP_033461232.1"/>
    </source>
</evidence>
<dbReference type="AlphaFoldDB" id="A0A6J3M809"/>
<organism evidence="10">
    <name type="scientific">Dissoconium aciculare CBS 342.82</name>
    <dbReference type="NCBI Taxonomy" id="1314786"/>
    <lineage>
        <taxon>Eukaryota</taxon>
        <taxon>Fungi</taxon>
        <taxon>Dikarya</taxon>
        <taxon>Ascomycota</taxon>
        <taxon>Pezizomycotina</taxon>
        <taxon>Dothideomycetes</taxon>
        <taxon>Dothideomycetidae</taxon>
        <taxon>Mycosphaerellales</taxon>
        <taxon>Dissoconiaceae</taxon>
        <taxon>Dissoconium</taxon>
    </lineage>
</organism>
<feature type="transmembrane region" description="Helical" evidence="7">
    <location>
        <begin position="302"/>
        <end position="321"/>
    </location>
</feature>
<dbReference type="PROSITE" id="PS50850">
    <property type="entry name" value="MFS"/>
    <property type="match status" value="1"/>
</dbReference>
<dbReference type="PANTHER" id="PTHR11360">
    <property type="entry name" value="MONOCARBOXYLATE TRANSPORTER"/>
    <property type="match status" value="1"/>
</dbReference>
<dbReference type="GO" id="GO:0016020">
    <property type="term" value="C:membrane"/>
    <property type="evidence" value="ECO:0007669"/>
    <property type="project" value="UniProtKB-SubCell"/>
</dbReference>
<dbReference type="OrthoDB" id="5667at2759"/>
<dbReference type="RefSeq" id="XP_033461232.1">
    <property type="nucleotide sequence ID" value="XM_033602491.1"/>
</dbReference>
<keyword evidence="4 7" id="KW-0812">Transmembrane</keyword>
<dbReference type="GO" id="GO:0022857">
    <property type="term" value="F:transmembrane transporter activity"/>
    <property type="evidence" value="ECO:0007669"/>
    <property type="project" value="InterPro"/>
</dbReference>
<dbReference type="SUPFAM" id="SSF103473">
    <property type="entry name" value="MFS general substrate transporter"/>
    <property type="match status" value="1"/>
</dbReference>
<keyword evidence="3" id="KW-0813">Transport</keyword>
<evidence type="ECO:0000256" key="3">
    <source>
        <dbReference type="ARBA" id="ARBA00022448"/>
    </source>
</evidence>
<feature type="transmembrane region" description="Helical" evidence="7">
    <location>
        <begin position="327"/>
        <end position="352"/>
    </location>
</feature>
<dbReference type="InterPro" id="IPR036259">
    <property type="entry name" value="MFS_trans_sf"/>
</dbReference>